<sequence>MDNIVSEVLFSIYVIIMIITSIVYLRQLEKARKHRALTAFERTMYILIQVGYLLFAASLLIFVFT</sequence>
<comment type="caution">
    <text evidence="2">The sequence shown here is derived from an EMBL/GenBank/DDBJ whole genome shotgun (WGS) entry which is preliminary data.</text>
</comment>
<evidence type="ECO:0000313" key="2">
    <source>
        <dbReference type="EMBL" id="MBB5147956.1"/>
    </source>
</evidence>
<protein>
    <submittedName>
        <fullName evidence="2">Uncharacterized protein</fullName>
    </submittedName>
</protein>
<gene>
    <name evidence="2" type="ORF">HNR36_000338</name>
</gene>
<evidence type="ECO:0000313" key="3">
    <source>
        <dbReference type="Proteomes" id="UP000557217"/>
    </source>
</evidence>
<feature type="transmembrane region" description="Helical" evidence="1">
    <location>
        <begin position="45"/>
        <end position="64"/>
    </location>
</feature>
<dbReference type="RefSeq" id="WP_247595793.1">
    <property type="nucleotide sequence ID" value="NZ_JAAXPW010000002.1"/>
</dbReference>
<proteinExistence type="predicted"/>
<organism evidence="2 3">
    <name type="scientific">Ureibacillus thermosphaericus</name>
    <dbReference type="NCBI Taxonomy" id="51173"/>
    <lineage>
        <taxon>Bacteria</taxon>
        <taxon>Bacillati</taxon>
        <taxon>Bacillota</taxon>
        <taxon>Bacilli</taxon>
        <taxon>Bacillales</taxon>
        <taxon>Caryophanaceae</taxon>
        <taxon>Ureibacillus</taxon>
    </lineage>
</organism>
<keyword evidence="3" id="KW-1185">Reference proteome</keyword>
<keyword evidence="1" id="KW-0812">Transmembrane</keyword>
<dbReference type="EMBL" id="JACHGZ010000002">
    <property type="protein sequence ID" value="MBB5147956.1"/>
    <property type="molecule type" value="Genomic_DNA"/>
</dbReference>
<keyword evidence="1" id="KW-1133">Transmembrane helix</keyword>
<name>A0A840PYM5_URETH</name>
<dbReference type="Proteomes" id="UP000557217">
    <property type="component" value="Unassembled WGS sequence"/>
</dbReference>
<feature type="transmembrane region" description="Helical" evidence="1">
    <location>
        <begin position="6"/>
        <end position="25"/>
    </location>
</feature>
<reference evidence="2 3" key="1">
    <citation type="submission" date="2020-08" db="EMBL/GenBank/DDBJ databases">
        <title>Genomic Encyclopedia of Type Strains, Phase IV (KMG-IV): sequencing the most valuable type-strain genomes for metagenomic binning, comparative biology and taxonomic classification.</title>
        <authorList>
            <person name="Goeker M."/>
        </authorList>
    </citation>
    <scope>NUCLEOTIDE SEQUENCE [LARGE SCALE GENOMIC DNA]</scope>
    <source>
        <strain evidence="2 3">DSM 10633</strain>
    </source>
</reference>
<keyword evidence="1" id="KW-0472">Membrane</keyword>
<evidence type="ECO:0000256" key="1">
    <source>
        <dbReference type="SAM" id="Phobius"/>
    </source>
</evidence>
<accession>A0A840PYM5</accession>
<dbReference type="AlphaFoldDB" id="A0A840PYM5"/>